<gene>
    <name evidence="1" type="ORF">AK812_SmicGene31259</name>
</gene>
<proteinExistence type="predicted"/>
<reference evidence="1 2" key="1">
    <citation type="submission" date="2016-02" db="EMBL/GenBank/DDBJ databases">
        <title>Genome analysis of coral dinoflagellate symbionts highlights evolutionary adaptations to a symbiotic lifestyle.</title>
        <authorList>
            <person name="Aranda M."/>
            <person name="Li Y."/>
            <person name="Liew Y.J."/>
            <person name="Baumgarten S."/>
            <person name="Simakov O."/>
            <person name="Wilson M."/>
            <person name="Piel J."/>
            <person name="Ashoor H."/>
            <person name="Bougouffa S."/>
            <person name="Bajic V.B."/>
            <person name="Ryu T."/>
            <person name="Ravasi T."/>
            <person name="Bayer T."/>
            <person name="Micklem G."/>
            <person name="Kim H."/>
            <person name="Bhak J."/>
            <person name="Lajeunesse T.C."/>
            <person name="Voolstra C.R."/>
        </authorList>
    </citation>
    <scope>NUCLEOTIDE SEQUENCE [LARGE SCALE GENOMIC DNA]</scope>
    <source>
        <strain evidence="1 2">CCMP2467</strain>
    </source>
</reference>
<evidence type="ECO:0000313" key="1">
    <source>
        <dbReference type="EMBL" id="OLP87510.1"/>
    </source>
</evidence>
<dbReference type="EMBL" id="LSRX01000857">
    <property type="protein sequence ID" value="OLP87510.1"/>
    <property type="molecule type" value="Genomic_DNA"/>
</dbReference>
<evidence type="ECO:0000313" key="2">
    <source>
        <dbReference type="Proteomes" id="UP000186817"/>
    </source>
</evidence>
<dbReference type="AlphaFoldDB" id="A0A1Q9CX52"/>
<organism evidence="1 2">
    <name type="scientific">Symbiodinium microadriaticum</name>
    <name type="common">Dinoflagellate</name>
    <name type="synonym">Zooxanthella microadriatica</name>
    <dbReference type="NCBI Taxonomy" id="2951"/>
    <lineage>
        <taxon>Eukaryota</taxon>
        <taxon>Sar</taxon>
        <taxon>Alveolata</taxon>
        <taxon>Dinophyceae</taxon>
        <taxon>Suessiales</taxon>
        <taxon>Symbiodiniaceae</taxon>
        <taxon>Symbiodinium</taxon>
    </lineage>
</organism>
<sequence>MKQQKRGEPTRRLEEWREAINTDVPRLSRWIKLSVVETQCNFDDFGVDPDWQAFFDLLAAVWNAVLDGAPLPAAWVQAPALLQGCPVSPLCLNSMMVVWLTAAKKADTGCTLSVFLDDRAIWVRKRRGAASAVQAAMVAGREADKVGIPQQTFKLLGVTYNSMRAVPIFTGAVGKELKASLAARTGSGGAAVASLVHLHPPDFQRLLLPLGPPAPRWHVASYDGEIRRVAGHWEQLATDEVQVHYVATDGGCLLARGAESRALGQGPEQTAAEGERVAHAFWSTTGRLRGVAQAAPWVETSWIHPRAGAVQLLAEG</sequence>
<name>A0A1Q9CX52_SYMMI</name>
<dbReference type="Proteomes" id="UP000186817">
    <property type="component" value="Unassembled WGS sequence"/>
</dbReference>
<protein>
    <recommendedName>
        <fullName evidence="3">Reverse transcriptase domain-containing protein</fullName>
    </recommendedName>
</protein>
<accession>A0A1Q9CX52</accession>
<comment type="caution">
    <text evidence="1">The sequence shown here is derived from an EMBL/GenBank/DDBJ whole genome shotgun (WGS) entry which is preliminary data.</text>
</comment>
<dbReference type="OrthoDB" id="422410at2759"/>
<keyword evidence="2" id="KW-1185">Reference proteome</keyword>
<evidence type="ECO:0008006" key="3">
    <source>
        <dbReference type="Google" id="ProtNLM"/>
    </source>
</evidence>